<protein>
    <recommendedName>
        <fullName evidence="4">Outer membrane protein beta-barrel domain-containing protein</fullName>
    </recommendedName>
</protein>
<gene>
    <name evidence="2" type="ORF">LPB3_08365</name>
</gene>
<dbReference type="EMBL" id="LSFM01000022">
    <property type="protein sequence ID" value="OBY64634.1"/>
    <property type="molecule type" value="Genomic_DNA"/>
</dbReference>
<keyword evidence="1" id="KW-0732">Signal</keyword>
<organism evidence="2 3">
    <name type="scientific">Polaribacter vadi</name>
    <dbReference type="NCBI Taxonomy" id="1774273"/>
    <lineage>
        <taxon>Bacteria</taxon>
        <taxon>Pseudomonadati</taxon>
        <taxon>Bacteroidota</taxon>
        <taxon>Flavobacteriia</taxon>
        <taxon>Flavobacteriales</taxon>
        <taxon>Flavobacteriaceae</taxon>
    </lineage>
</organism>
<evidence type="ECO:0000256" key="1">
    <source>
        <dbReference type="SAM" id="SignalP"/>
    </source>
</evidence>
<dbReference type="AlphaFoldDB" id="A0A1B8TYI2"/>
<dbReference type="STRING" id="1774273.LPB03_04130"/>
<evidence type="ECO:0008006" key="4">
    <source>
        <dbReference type="Google" id="ProtNLM"/>
    </source>
</evidence>
<name>A0A1B8TYI2_9FLAO</name>
<dbReference type="KEGG" id="pob:LPB03_04130"/>
<evidence type="ECO:0000313" key="2">
    <source>
        <dbReference type="EMBL" id="OBY64634.1"/>
    </source>
</evidence>
<dbReference type="OrthoDB" id="1195661at2"/>
<dbReference type="Proteomes" id="UP000092584">
    <property type="component" value="Unassembled WGS sequence"/>
</dbReference>
<sequence>MKKILFLLLVLLSFNSFSQNYSLDNLEGKELKNSIRLNYILIDQPDRTYTYGDGSTYKLDPTMGLFGLNYNIPLNDWLYTGAGFHGAVYGDQGGLFTLGINLGVNKQLYKNLYFDANIHFGGGGGFRSLVNGGGILYPNAGLQYKTDQFAFGIQYGYVNFFTGVQKGDNISFFVEIPTTIRAASYRDAQEKFEVNNNSEVEYWQKPAVKSVQQITFDFLFPIGDTRNDGIGNFNNTTPITQTLSLIGFEYQRYLTKNTFAYAHLDAMYGGLRAGFMDVFVGIGKNFVQTKHVNLFAKAGIGAAGGRIFPEGGLTMYPSLGADVKVTEKIGVSLHGGYHRSVGGTFEAYTAGFSLKYYGLSGGTKDPYSPAKIKQIKTQGVQIGFQNQTYFDVAILDKPDNDLQLLAVKINYDINKRFYVAGEASFAYLGGAGGYAHGIFGLGIKSNKFLNDNFSLFVEAAGGVAGGGGVDSGEGILVRPTVGINYHVTDDLSFHASGGQMWSPYGNVNSSNVNIGLSYGLSILNAKK</sequence>
<comment type="caution">
    <text evidence="2">The sequence shown here is derived from an EMBL/GenBank/DDBJ whole genome shotgun (WGS) entry which is preliminary data.</text>
</comment>
<evidence type="ECO:0000313" key="3">
    <source>
        <dbReference type="Proteomes" id="UP000092584"/>
    </source>
</evidence>
<dbReference type="RefSeq" id="WP_065319383.1">
    <property type="nucleotide sequence ID" value="NZ_CP017477.1"/>
</dbReference>
<proteinExistence type="predicted"/>
<reference evidence="3" key="1">
    <citation type="submission" date="2016-02" db="EMBL/GenBank/DDBJ databases">
        <authorList>
            <person name="Shin S.-K."/>
            <person name="Yi H."/>
            <person name="Kim E."/>
        </authorList>
    </citation>
    <scope>NUCLEOTIDE SEQUENCE [LARGE SCALE GENOMIC DNA]</scope>
    <source>
        <strain evidence="3">LPB0003</strain>
    </source>
</reference>
<feature type="signal peptide" evidence="1">
    <location>
        <begin position="1"/>
        <end position="18"/>
    </location>
</feature>
<accession>A0A1B8TYI2</accession>
<feature type="chain" id="PRO_5008615763" description="Outer membrane protein beta-barrel domain-containing protein" evidence="1">
    <location>
        <begin position="19"/>
        <end position="527"/>
    </location>
</feature>
<keyword evidence="3" id="KW-1185">Reference proteome</keyword>